<dbReference type="PROSITE" id="PS50110">
    <property type="entry name" value="RESPONSE_REGULATORY"/>
    <property type="match status" value="1"/>
</dbReference>
<evidence type="ECO:0000313" key="9">
    <source>
        <dbReference type="Proteomes" id="UP000184513"/>
    </source>
</evidence>
<feature type="domain" description="OmpR/PhoB-type" evidence="7">
    <location>
        <begin position="131"/>
        <end position="228"/>
    </location>
</feature>
<dbReference type="OrthoDB" id="9790442at2"/>
<dbReference type="InterPro" id="IPR001789">
    <property type="entry name" value="Sig_transdc_resp-reg_receiver"/>
</dbReference>
<keyword evidence="9" id="KW-1185">Reference proteome</keyword>
<dbReference type="CDD" id="cd17574">
    <property type="entry name" value="REC_OmpR"/>
    <property type="match status" value="1"/>
</dbReference>
<feature type="DNA-binding region" description="OmpR/PhoB-type" evidence="5">
    <location>
        <begin position="131"/>
        <end position="228"/>
    </location>
</feature>
<keyword evidence="2" id="KW-0902">Two-component regulatory system</keyword>
<dbReference type="InterPro" id="IPR036388">
    <property type="entry name" value="WH-like_DNA-bd_sf"/>
</dbReference>
<dbReference type="SMART" id="SM00862">
    <property type="entry name" value="Trans_reg_C"/>
    <property type="match status" value="1"/>
</dbReference>
<feature type="domain" description="Response regulatory" evidence="6">
    <location>
        <begin position="5"/>
        <end position="119"/>
    </location>
</feature>
<dbReference type="PROSITE" id="PS51755">
    <property type="entry name" value="OMPR_PHOB"/>
    <property type="match status" value="1"/>
</dbReference>
<reference evidence="8 9" key="1">
    <citation type="submission" date="2016-11" db="EMBL/GenBank/DDBJ databases">
        <authorList>
            <person name="Jaros S."/>
            <person name="Januszkiewicz K."/>
            <person name="Wedrychowicz H."/>
        </authorList>
    </citation>
    <scope>NUCLEOTIDE SEQUENCE [LARGE SCALE GENOMIC DNA]</scope>
    <source>
        <strain evidence="8 9">CGMCC 1.6102</strain>
    </source>
</reference>
<dbReference type="InterPro" id="IPR039420">
    <property type="entry name" value="WalR-like"/>
</dbReference>
<evidence type="ECO:0000256" key="4">
    <source>
        <dbReference type="PROSITE-ProRule" id="PRU00169"/>
    </source>
</evidence>
<dbReference type="SUPFAM" id="SSF46894">
    <property type="entry name" value="C-terminal effector domain of the bipartite response regulators"/>
    <property type="match status" value="1"/>
</dbReference>
<dbReference type="SMART" id="SM00448">
    <property type="entry name" value="REC"/>
    <property type="match status" value="1"/>
</dbReference>
<dbReference type="InterPro" id="IPR011006">
    <property type="entry name" value="CheY-like_superfamily"/>
</dbReference>
<evidence type="ECO:0000259" key="6">
    <source>
        <dbReference type="PROSITE" id="PS50110"/>
    </source>
</evidence>
<keyword evidence="1 4" id="KW-0597">Phosphoprotein</keyword>
<dbReference type="PANTHER" id="PTHR48111">
    <property type="entry name" value="REGULATOR OF RPOS"/>
    <property type="match status" value="1"/>
</dbReference>
<dbReference type="Pfam" id="PF00072">
    <property type="entry name" value="Response_reg"/>
    <property type="match status" value="1"/>
</dbReference>
<evidence type="ECO:0000256" key="5">
    <source>
        <dbReference type="PROSITE-ProRule" id="PRU01091"/>
    </source>
</evidence>
<dbReference type="GO" id="GO:0000976">
    <property type="term" value="F:transcription cis-regulatory region binding"/>
    <property type="evidence" value="ECO:0007669"/>
    <property type="project" value="TreeGrafter"/>
</dbReference>
<evidence type="ECO:0000256" key="2">
    <source>
        <dbReference type="ARBA" id="ARBA00023012"/>
    </source>
</evidence>
<gene>
    <name evidence="8" type="ORF">SAMN04488057_102233</name>
</gene>
<dbReference type="Pfam" id="PF00486">
    <property type="entry name" value="Trans_reg_C"/>
    <property type="match status" value="1"/>
</dbReference>
<dbReference type="STRING" id="388280.SAMN04488057_102233"/>
<dbReference type="RefSeq" id="WP_073092318.1">
    <property type="nucleotide sequence ID" value="NZ_FRCY01000002.1"/>
</dbReference>
<dbReference type="Gene3D" id="3.40.50.2300">
    <property type="match status" value="1"/>
</dbReference>
<dbReference type="Gene3D" id="1.10.10.10">
    <property type="entry name" value="Winged helix-like DNA-binding domain superfamily/Winged helix DNA-binding domain"/>
    <property type="match status" value="1"/>
</dbReference>
<feature type="modified residue" description="4-aspartylphosphate" evidence="4">
    <location>
        <position position="54"/>
    </location>
</feature>
<keyword evidence="3 5" id="KW-0238">DNA-binding</keyword>
<accession>A0A1M7K1D2</accession>
<name>A0A1M7K1D2_9BACT</name>
<evidence type="ECO:0000313" key="8">
    <source>
        <dbReference type="EMBL" id="SHM58607.1"/>
    </source>
</evidence>
<sequence length="230" mass="26537">MSKTKILLVEDDPNLGDILQEYLGVKGYEVSLCRDGEQGWSKYRKDYYQLCILDVMMPKKDGFTLGKEIRKVEENIPIIYLTAKNLKEDVIQGFRIGADDYITKPFSMEELLMRIEAILRRTHQQVGKAALKTYSFGDFTLHYDKQQLEGPDGLHKLTSKENELLRLLAASRNENVSRSYALKQIWGDDSYFNARSMDVYLSKIRKLLKSDENVQIITLHGEGFKLVANE</sequence>
<organism evidence="8 9">
    <name type="scientific">Cyclobacterium lianum</name>
    <dbReference type="NCBI Taxonomy" id="388280"/>
    <lineage>
        <taxon>Bacteria</taxon>
        <taxon>Pseudomonadati</taxon>
        <taxon>Bacteroidota</taxon>
        <taxon>Cytophagia</taxon>
        <taxon>Cytophagales</taxon>
        <taxon>Cyclobacteriaceae</taxon>
        <taxon>Cyclobacterium</taxon>
    </lineage>
</organism>
<dbReference type="AlphaFoldDB" id="A0A1M7K1D2"/>
<dbReference type="EMBL" id="FRCY01000002">
    <property type="protein sequence ID" value="SHM58607.1"/>
    <property type="molecule type" value="Genomic_DNA"/>
</dbReference>
<dbReference type="Proteomes" id="UP000184513">
    <property type="component" value="Unassembled WGS sequence"/>
</dbReference>
<dbReference type="FunFam" id="3.40.50.2300:FF:000073">
    <property type="entry name" value="DNA-binding response regulator RprY"/>
    <property type="match status" value="1"/>
</dbReference>
<proteinExistence type="predicted"/>
<evidence type="ECO:0000256" key="3">
    <source>
        <dbReference type="ARBA" id="ARBA00023125"/>
    </source>
</evidence>
<dbReference type="GO" id="GO:0005829">
    <property type="term" value="C:cytosol"/>
    <property type="evidence" value="ECO:0007669"/>
    <property type="project" value="TreeGrafter"/>
</dbReference>
<protein>
    <submittedName>
        <fullName evidence="8">DNA-binding response regulator, OmpR family, contains REC and winged-helix (WHTH) domain</fullName>
    </submittedName>
</protein>
<evidence type="ECO:0000256" key="1">
    <source>
        <dbReference type="ARBA" id="ARBA00022553"/>
    </source>
</evidence>
<dbReference type="GO" id="GO:0032993">
    <property type="term" value="C:protein-DNA complex"/>
    <property type="evidence" value="ECO:0007669"/>
    <property type="project" value="TreeGrafter"/>
</dbReference>
<dbReference type="InterPro" id="IPR001867">
    <property type="entry name" value="OmpR/PhoB-type_DNA-bd"/>
</dbReference>
<dbReference type="Gene3D" id="6.10.250.690">
    <property type="match status" value="1"/>
</dbReference>
<dbReference type="SUPFAM" id="SSF52172">
    <property type="entry name" value="CheY-like"/>
    <property type="match status" value="1"/>
</dbReference>
<dbReference type="GO" id="GO:0006355">
    <property type="term" value="P:regulation of DNA-templated transcription"/>
    <property type="evidence" value="ECO:0007669"/>
    <property type="project" value="InterPro"/>
</dbReference>
<evidence type="ECO:0000259" key="7">
    <source>
        <dbReference type="PROSITE" id="PS51755"/>
    </source>
</evidence>
<dbReference type="CDD" id="cd00383">
    <property type="entry name" value="trans_reg_C"/>
    <property type="match status" value="1"/>
</dbReference>
<dbReference type="GO" id="GO:0000156">
    <property type="term" value="F:phosphorelay response regulator activity"/>
    <property type="evidence" value="ECO:0007669"/>
    <property type="project" value="TreeGrafter"/>
</dbReference>
<dbReference type="PANTHER" id="PTHR48111:SF40">
    <property type="entry name" value="PHOSPHATE REGULON TRANSCRIPTIONAL REGULATORY PROTEIN PHOB"/>
    <property type="match status" value="1"/>
</dbReference>
<dbReference type="InterPro" id="IPR016032">
    <property type="entry name" value="Sig_transdc_resp-reg_C-effctor"/>
</dbReference>